<organism evidence="1 2">
    <name type="scientific">Kosakonia arachidis</name>
    <dbReference type="NCBI Taxonomy" id="551989"/>
    <lineage>
        <taxon>Bacteria</taxon>
        <taxon>Pseudomonadati</taxon>
        <taxon>Pseudomonadota</taxon>
        <taxon>Gammaproteobacteria</taxon>
        <taxon>Enterobacterales</taxon>
        <taxon>Enterobacteriaceae</taxon>
        <taxon>Kosakonia</taxon>
    </lineage>
</organism>
<name>A0A1I6YRY8_9ENTR</name>
<reference evidence="2" key="1">
    <citation type="submission" date="2016-10" db="EMBL/GenBank/DDBJ databases">
        <authorList>
            <person name="Varghese N."/>
            <person name="Submissions S."/>
        </authorList>
    </citation>
    <scope>NUCLEOTIDE SEQUENCE [LARGE SCALE GENOMIC DNA]</scope>
    <source>
        <strain evidence="2">Ah-143</strain>
    </source>
</reference>
<sequence>MDSLVVPVLDTLRHWLDELGITFFECDNCQALHLPHMQNFDGVFDAKLDLVNDIMLFTAMAEVKPSALLALSADLSAINASSLTVKAFLDIQDDNLPKLVVCQSLCIGPGVTFEQFAWFMRQSEEQVSMVIMEANAHQMLFLATEGEEEFVEGDATRNFLH</sequence>
<dbReference type="RefSeq" id="WP_090119246.1">
    <property type="nucleotide sequence ID" value="NZ_CP045300.1"/>
</dbReference>
<dbReference type="InterPro" id="IPR019660">
    <property type="entry name" value="Put_sensory_transdc_reg_YbjN"/>
</dbReference>
<proteinExistence type="predicted"/>
<dbReference type="EMBL" id="FPAU01000001">
    <property type="protein sequence ID" value="SFT53226.1"/>
    <property type="molecule type" value="Genomic_DNA"/>
</dbReference>
<protein>
    <submittedName>
        <fullName evidence="1">Putative sensory transduction regulator</fullName>
    </submittedName>
</protein>
<dbReference type="Proteomes" id="UP000199187">
    <property type="component" value="Unassembled WGS sequence"/>
</dbReference>
<dbReference type="Pfam" id="PF10722">
    <property type="entry name" value="YbjN"/>
    <property type="match status" value="1"/>
</dbReference>
<keyword evidence="2" id="KW-1185">Reference proteome</keyword>
<accession>A0A1I6YRY8</accession>
<gene>
    <name evidence="1" type="ORF">SAMN05192562_101708</name>
</gene>
<evidence type="ECO:0000313" key="2">
    <source>
        <dbReference type="Proteomes" id="UP000199187"/>
    </source>
</evidence>
<dbReference type="AlphaFoldDB" id="A0A1I6YRY8"/>
<dbReference type="OrthoDB" id="6398515at2"/>
<evidence type="ECO:0000313" key="1">
    <source>
        <dbReference type="EMBL" id="SFT53226.1"/>
    </source>
</evidence>